<dbReference type="InterPro" id="IPR020568">
    <property type="entry name" value="Ribosomal_Su5_D2-typ_SF"/>
</dbReference>
<dbReference type="EMBL" id="UYYG01001161">
    <property type="protein sequence ID" value="VDN57583.1"/>
    <property type="molecule type" value="Genomic_DNA"/>
</dbReference>
<reference evidence="5 7" key="2">
    <citation type="submission" date="2018-11" db="EMBL/GenBank/DDBJ databases">
        <authorList>
            <consortium name="Pathogen Informatics"/>
        </authorList>
    </citation>
    <scope>NUCLEOTIDE SEQUENCE [LARGE SCALE GENOMIC DNA]</scope>
</reference>
<dbReference type="Pfam" id="PF13589">
    <property type="entry name" value="HATPase_c_3"/>
    <property type="match status" value="1"/>
</dbReference>
<dbReference type="WBParaSite" id="DME_0000355101-mRNA-1">
    <property type="protein sequence ID" value="DME_0000355101-mRNA-1"/>
    <property type="gene ID" value="DME_0000355101"/>
</dbReference>
<dbReference type="SUPFAM" id="SSF118116">
    <property type="entry name" value="DNA mismatch repair protein MutL"/>
    <property type="match status" value="1"/>
</dbReference>
<dbReference type="Proteomes" id="UP000038040">
    <property type="component" value="Unplaced"/>
</dbReference>
<dbReference type="SMART" id="SM00853">
    <property type="entry name" value="MutL_C"/>
    <property type="match status" value="1"/>
</dbReference>
<dbReference type="AlphaFoldDB" id="A0A0N4U910"/>
<dbReference type="GO" id="GO:0006298">
    <property type="term" value="P:mismatch repair"/>
    <property type="evidence" value="ECO:0007669"/>
    <property type="project" value="InterPro"/>
</dbReference>
<dbReference type="InterPro" id="IPR036890">
    <property type="entry name" value="HATPase_C_sf"/>
</dbReference>
<dbReference type="InterPro" id="IPR037198">
    <property type="entry name" value="MutL_C_sf"/>
</dbReference>
<dbReference type="InterPro" id="IPR002099">
    <property type="entry name" value="MutL/Mlh/PMS"/>
</dbReference>
<evidence type="ECO:0000313" key="8">
    <source>
        <dbReference type="WBParaSite" id="DME_0000355101-mRNA-1"/>
    </source>
</evidence>
<dbReference type="Gene3D" id="3.30.230.10">
    <property type="match status" value="1"/>
</dbReference>
<dbReference type="InterPro" id="IPR042121">
    <property type="entry name" value="MutL_C_regsub"/>
</dbReference>
<dbReference type="Gene3D" id="3.30.1540.20">
    <property type="entry name" value="MutL, C-terminal domain, dimerisation subdomain"/>
    <property type="match status" value="1"/>
</dbReference>
<dbReference type="PROSITE" id="PS51257">
    <property type="entry name" value="PROKAR_LIPOPROTEIN"/>
    <property type="match status" value="1"/>
</dbReference>
<dbReference type="SUPFAM" id="SSF54211">
    <property type="entry name" value="Ribosomal protein S5 domain 2-like"/>
    <property type="match status" value="1"/>
</dbReference>
<dbReference type="CDD" id="cd16926">
    <property type="entry name" value="HATPase_MutL-MLH-PMS-like"/>
    <property type="match status" value="1"/>
</dbReference>
<dbReference type="PANTHER" id="PTHR10073:SF52">
    <property type="entry name" value="MISMATCH REPAIR ENDONUCLEASE PMS2"/>
    <property type="match status" value="1"/>
</dbReference>
<comment type="similarity">
    <text evidence="1">Belongs to the DNA mismatch repair MutL/HexB family.</text>
</comment>
<dbReference type="InterPro" id="IPR014762">
    <property type="entry name" value="DNA_mismatch_repair_CS"/>
</dbReference>
<sequence>MCVEVSRSTIRIISSDVRHRICAGQIVITLSGACKELIENALDANATVIEIRIKSFGVISLEVIDNGSGIHSFDFDSLCKPHATSKLSSLSDFNRLVTLGFRGEALNALCALSSVIIITRHALEKVGTKLVFDGNLKFIFCGQFFFKIGTTVIINNLFETLPVRRKELERSGKKEFTKLLYAIQSFALCRNDVRFLVNNDNNGKHFQILVTPGEKASITDVMISMFGVRVNKSSLLEIVRRVPDESIFSLYGVSEKQCHTIDIIKIHGFISSCMHGQGRSSTDRQFVYFNKRPVDYPKLCKIANEVYQTYNQGQYCIFILFIEVPPEYLDVNISPDKRSVFFEYEKELFALLRSSLLATFEPVLGCTQSLNDRSKNYQSENSSDTFFIKFLYHLCSISDSSFDLNDDVRRYTRTQQSLKFSMSFLRKRLQKVPNRCSKNDFGLMEIIGQFNKGFIIVRLRDELFIVDQHASDEIYNFERFQKRAKIQTQRLISPQTLDIGSVRESVLRDNMEIFNYNGFNFSFNDKFLHNWQFNTSDIDEMLAVLSEFPGIMYRPVKLRRLFASRACRKSIMIGTALNTSQMEKIIRHLGRLDQPWNCPHGRPTLRHLCTIHYRSNSEVGSCSAPHEK</sequence>
<dbReference type="FunFam" id="3.30.565.10:FF:000017">
    <property type="entry name" value="PMS1 homolog 1, mismatch repair system component"/>
    <property type="match status" value="1"/>
</dbReference>
<name>A0A0N4U910_DRAME</name>
<dbReference type="FunFam" id="3.30.1370.100:FF:000001">
    <property type="entry name" value="Mismatch repair endonuclease pms1, putative"/>
    <property type="match status" value="1"/>
</dbReference>
<proteinExistence type="inferred from homology"/>
<dbReference type="FunFam" id="3.30.1540.20:FF:000019">
    <property type="entry name" value="PMS1 homolog 2, mismatch repair system component"/>
    <property type="match status" value="1"/>
</dbReference>
<feature type="domain" description="DNA mismatch repair protein S5" evidence="4">
    <location>
        <begin position="247"/>
        <end position="361"/>
    </location>
</feature>
<accession>A0A0N4U910</accession>
<dbReference type="InterPro" id="IPR013507">
    <property type="entry name" value="DNA_mismatch_S5_2-like"/>
</dbReference>
<dbReference type="InterPro" id="IPR014721">
    <property type="entry name" value="Ribsml_uS5_D2-typ_fold_subgr"/>
</dbReference>
<dbReference type="Pfam" id="PF08676">
    <property type="entry name" value="MutL_C"/>
    <property type="match status" value="1"/>
</dbReference>
<evidence type="ECO:0000313" key="6">
    <source>
        <dbReference type="Proteomes" id="UP000038040"/>
    </source>
</evidence>
<dbReference type="Proteomes" id="UP000274756">
    <property type="component" value="Unassembled WGS sequence"/>
</dbReference>
<dbReference type="Pfam" id="PF01119">
    <property type="entry name" value="DNA_mis_repair"/>
    <property type="match status" value="1"/>
</dbReference>
<evidence type="ECO:0000256" key="2">
    <source>
        <dbReference type="ARBA" id="ARBA00022763"/>
    </source>
</evidence>
<dbReference type="PROSITE" id="PS00058">
    <property type="entry name" value="DNA_MISMATCH_REPAIR_1"/>
    <property type="match status" value="1"/>
</dbReference>
<gene>
    <name evidence="5" type="ORF">DME_LOCUS7556</name>
</gene>
<dbReference type="GO" id="GO:0016887">
    <property type="term" value="F:ATP hydrolysis activity"/>
    <property type="evidence" value="ECO:0007669"/>
    <property type="project" value="InterPro"/>
</dbReference>
<dbReference type="InterPro" id="IPR038973">
    <property type="entry name" value="MutL/Mlh/Pms-like"/>
</dbReference>
<feature type="domain" description="MutL C-terminal dimerisation" evidence="3">
    <location>
        <begin position="446"/>
        <end position="577"/>
    </location>
</feature>
<evidence type="ECO:0000259" key="3">
    <source>
        <dbReference type="SMART" id="SM00853"/>
    </source>
</evidence>
<dbReference type="STRING" id="318479.A0A0N4U910"/>
<organism evidence="6 8">
    <name type="scientific">Dracunculus medinensis</name>
    <name type="common">Guinea worm</name>
    <dbReference type="NCBI Taxonomy" id="318479"/>
    <lineage>
        <taxon>Eukaryota</taxon>
        <taxon>Metazoa</taxon>
        <taxon>Ecdysozoa</taxon>
        <taxon>Nematoda</taxon>
        <taxon>Chromadorea</taxon>
        <taxon>Rhabditida</taxon>
        <taxon>Spirurina</taxon>
        <taxon>Dracunculoidea</taxon>
        <taxon>Dracunculidae</taxon>
        <taxon>Dracunculus</taxon>
    </lineage>
</organism>
<keyword evidence="2" id="KW-0227">DNA damage</keyword>
<evidence type="ECO:0000313" key="7">
    <source>
        <dbReference type="Proteomes" id="UP000274756"/>
    </source>
</evidence>
<evidence type="ECO:0000313" key="5">
    <source>
        <dbReference type="EMBL" id="VDN57583.1"/>
    </source>
</evidence>
<reference evidence="8" key="1">
    <citation type="submission" date="2017-02" db="UniProtKB">
        <authorList>
            <consortium name="WormBaseParasite"/>
        </authorList>
    </citation>
    <scope>IDENTIFICATION</scope>
</reference>
<dbReference type="GO" id="GO:0140664">
    <property type="term" value="F:ATP-dependent DNA damage sensor activity"/>
    <property type="evidence" value="ECO:0007669"/>
    <property type="project" value="InterPro"/>
</dbReference>
<dbReference type="CDD" id="cd03484">
    <property type="entry name" value="MutL_Trans_hPMS_2_like"/>
    <property type="match status" value="1"/>
</dbReference>
<dbReference type="InterPro" id="IPR014790">
    <property type="entry name" value="MutL_C"/>
</dbReference>
<dbReference type="GO" id="GO:0005524">
    <property type="term" value="F:ATP binding"/>
    <property type="evidence" value="ECO:0007669"/>
    <property type="project" value="InterPro"/>
</dbReference>
<dbReference type="GO" id="GO:0030983">
    <property type="term" value="F:mismatched DNA binding"/>
    <property type="evidence" value="ECO:0007669"/>
    <property type="project" value="InterPro"/>
</dbReference>
<evidence type="ECO:0000256" key="1">
    <source>
        <dbReference type="ARBA" id="ARBA00006082"/>
    </source>
</evidence>
<dbReference type="SUPFAM" id="SSF55874">
    <property type="entry name" value="ATPase domain of HSP90 chaperone/DNA topoisomerase II/histidine kinase"/>
    <property type="match status" value="1"/>
</dbReference>
<dbReference type="PANTHER" id="PTHR10073">
    <property type="entry name" value="DNA MISMATCH REPAIR PROTEIN MLH, PMS, MUTL"/>
    <property type="match status" value="1"/>
</dbReference>
<protein>
    <submittedName>
        <fullName evidence="8">DNA_mis_repair domain-containing protein</fullName>
    </submittedName>
</protein>
<dbReference type="InterPro" id="IPR042120">
    <property type="entry name" value="MutL_C_dimsub"/>
</dbReference>
<dbReference type="OrthoDB" id="10254304at2759"/>
<dbReference type="GO" id="GO:0032389">
    <property type="term" value="C:MutLalpha complex"/>
    <property type="evidence" value="ECO:0007669"/>
    <property type="project" value="TreeGrafter"/>
</dbReference>
<keyword evidence="7" id="KW-1185">Reference proteome</keyword>
<dbReference type="Gene3D" id="3.30.1370.100">
    <property type="entry name" value="MutL, C-terminal domain, regulatory subdomain"/>
    <property type="match status" value="1"/>
</dbReference>
<dbReference type="NCBIfam" id="TIGR00585">
    <property type="entry name" value="mutl"/>
    <property type="match status" value="1"/>
</dbReference>
<dbReference type="SMART" id="SM01340">
    <property type="entry name" value="DNA_mis_repair"/>
    <property type="match status" value="1"/>
</dbReference>
<evidence type="ECO:0000259" key="4">
    <source>
        <dbReference type="SMART" id="SM01340"/>
    </source>
</evidence>
<dbReference type="Gene3D" id="3.30.565.10">
    <property type="entry name" value="Histidine kinase-like ATPase, C-terminal domain"/>
    <property type="match status" value="1"/>
</dbReference>